<gene>
    <name evidence="1" type="ORF">NCTC7582_00916</name>
    <name evidence="2" type="ORF">QBO96_12470</name>
</gene>
<evidence type="ECO:0000313" key="3">
    <source>
        <dbReference type="Proteomes" id="UP000251431"/>
    </source>
</evidence>
<name>A0A2X0Y3M3_9BACI</name>
<dbReference type="Proteomes" id="UP001244564">
    <property type="component" value="Chromosome"/>
</dbReference>
<evidence type="ECO:0000313" key="1">
    <source>
        <dbReference type="EMBL" id="SPT97120.1"/>
    </source>
</evidence>
<protein>
    <submittedName>
        <fullName evidence="1">Uncharacterized protein</fullName>
    </submittedName>
</protein>
<dbReference type="EMBL" id="CP122283">
    <property type="protein sequence ID" value="WGF36586.1"/>
    <property type="molecule type" value="Genomic_DNA"/>
</dbReference>
<dbReference type="Proteomes" id="UP000251431">
    <property type="component" value="Unassembled WGS sequence"/>
</dbReference>
<reference evidence="2 4" key="2">
    <citation type="submission" date="2023-04" db="EMBL/GenBank/DDBJ databases">
        <title>Genomic of Lysinibacillus capsici TSBLM.</title>
        <authorList>
            <person name="Hu X.S."/>
            <person name="Yu C.H."/>
        </authorList>
    </citation>
    <scope>NUCLEOTIDE SEQUENCE [LARGE SCALE GENOMIC DNA]</scope>
    <source>
        <strain evidence="2 4">TSBLM</strain>
    </source>
</reference>
<proteinExistence type="predicted"/>
<dbReference type="EMBL" id="UAQE01000001">
    <property type="protein sequence ID" value="SPT97120.1"/>
    <property type="molecule type" value="Genomic_DNA"/>
</dbReference>
<organism evidence="1 3">
    <name type="scientific">Lysinibacillus capsici</name>
    <dbReference type="NCBI Taxonomy" id="2115968"/>
    <lineage>
        <taxon>Bacteria</taxon>
        <taxon>Bacillati</taxon>
        <taxon>Bacillota</taxon>
        <taxon>Bacilli</taxon>
        <taxon>Bacillales</taxon>
        <taxon>Bacillaceae</taxon>
        <taxon>Lysinibacillus</taxon>
    </lineage>
</organism>
<accession>A0A2X0Y3M3</accession>
<keyword evidence="4" id="KW-1185">Reference proteome</keyword>
<reference evidence="1 3" key="1">
    <citation type="submission" date="2018-06" db="EMBL/GenBank/DDBJ databases">
        <authorList>
            <consortium name="Pathogen Informatics"/>
            <person name="Doyle S."/>
        </authorList>
    </citation>
    <scope>NUCLEOTIDE SEQUENCE [LARGE SCALE GENOMIC DNA]</scope>
    <source>
        <strain evidence="1 3">NCTC7582</strain>
    </source>
</reference>
<sequence>MRLFYQQKVIGKKSRKLEKISFSIEEPVITLQDLLVQLVTQQVQQFNEKMVDTPLHVYLSDQQLEEAAQYGKVHFGEKKKDTVQSVDQAISTMLQAFQDELFLVLHNEESLDSLSTPLNIQEDDVFTFIKLTMLAGRIW</sequence>
<dbReference type="AlphaFoldDB" id="A0A2X0Y3M3"/>
<evidence type="ECO:0000313" key="2">
    <source>
        <dbReference type="EMBL" id="WGF36586.1"/>
    </source>
</evidence>
<evidence type="ECO:0000313" key="4">
    <source>
        <dbReference type="Proteomes" id="UP001244564"/>
    </source>
</evidence>
<dbReference type="RefSeq" id="WP_048394944.1">
    <property type="nucleotide sequence ID" value="NZ_CANLUV010000008.1"/>
</dbReference>